<dbReference type="NCBIfam" id="TIGR01730">
    <property type="entry name" value="RND_mfp"/>
    <property type="match status" value="1"/>
</dbReference>
<dbReference type="PANTHER" id="PTHR30097">
    <property type="entry name" value="CATION EFFLUX SYSTEM PROTEIN CUSB"/>
    <property type="match status" value="1"/>
</dbReference>
<evidence type="ECO:0000256" key="3">
    <source>
        <dbReference type="SAM" id="Coils"/>
    </source>
</evidence>
<keyword evidence="3" id="KW-0175">Coiled coil</keyword>
<accession>K9ENV8</accession>
<gene>
    <name evidence="7" type="ORF">HMPREF9447_00309</name>
</gene>
<dbReference type="Proteomes" id="UP000009872">
    <property type="component" value="Unassembled WGS sequence"/>
</dbReference>
<dbReference type="GO" id="GO:0016020">
    <property type="term" value="C:membrane"/>
    <property type="evidence" value="ECO:0007669"/>
    <property type="project" value="InterPro"/>
</dbReference>
<evidence type="ECO:0000313" key="7">
    <source>
        <dbReference type="EMBL" id="EKU92652.1"/>
    </source>
</evidence>
<dbReference type="FunFam" id="2.40.30.170:FF:000010">
    <property type="entry name" value="Efflux RND transporter periplasmic adaptor subunit"/>
    <property type="match status" value="1"/>
</dbReference>
<dbReference type="PATRIC" id="fig|742727.4.peg.315"/>
<sequence>MSSQYNDKKMKYIYLLCLTGMMCYACTGQQKEQEIQEFSVSGDTIIVSSESPVAKKLIISEVHKELHETTFTVSGIVKAIPNHYAEIASPFAGRVTRSFIRLGQKVDKGSPLFEISSPDFFETGKVYYQAKQEMELASKNLRREQDLYAHKVSAQKEVEEAEVNYELKKKDYENALAALKVFQIEPDELVLGQPMIVRSPISGEVVKNDIVIGQFMKEDADPIAVVADLNEIWVAANVKEKDMPLLSSLKQVEISLVSQPSRTFNGSIYHINEMLDEDTRSVEVLVACDNKERLMKPAMYATVKLTDEPAESILIPTSAILQEEEQAYALISLGNSRFLKRKVETSATDGDKCVITSGLQSGEKFVSDGAFYLLNAN</sequence>
<dbReference type="SUPFAM" id="SSF111369">
    <property type="entry name" value="HlyD-like secretion proteins"/>
    <property type="match status" value="1"/>
</dbReference>
<dbReference type="InterPro" id="IPR058647">
    <property type="entry name" value="BSH_CzcB-like"/>
</dbReference>
<feature type="domain" description="CzcB-like barrel-sandwich hybrid" evidence="6">
    <location>
        <begin position="85"/>
        <end position="227"/>
    </location>
</feature>
<dbReference type="Gene3D" id="1.10.287.470">
    <property type="entry name" value="Helix hairpin bin"/>
    <property type="match status" value="1"/>
</dbReference>
<evidence type="ECO:0000259" key="6">
    <source>
        <dbReference type="Pfam" id="PF25973"/>
    </source>
</evidence>
<reference evidence="7 8" key="1">
    <citation type="submission" date="2012-09" db="EMBL/GenBank/DDBJ databases">
        <title>The Genome Sequence of Bacteroides oleiciplenus YIT 12058.</title>
        <authorList>
            <consortium name="The Broad Institute Genome Sequencing Platform"/>
            <person name="Earl A."/>
            <person name="Ward D."/>
            <person name="Feldgarden M."/>
            <person name="Gevers D."/>
            <person name="Morotomi M."/>
            <person name="Walker B."/>
            <person name="Young S.K."/>
            <person name="Zeng Q."/>
            <person name="Gargeya S."/>
            <person name="Fitzgerald M."/>
            <person name="Haas B."/>
            <person name="Abouelleil A."/>
            <person name="Alvarado L."/>
            <person name="Arachchi H.M."/>
            <person name="Berlin A.M."/>
            <person name="Chapman S.B."/>
            <person name="Goldberg J."/>
            <person name="Griggs A."/>
            <person name="Gujja S."/>
            <person name="Hansen M."/>
            <person name="Howarth C."/>
            <person name="Imamovic A."/>
            <person name="Larimer J."/>
            <person name="McCowen C."/>
            <person name="Montmayeur A."/>
            <person name="Murphy C."/>
            <person name="Neiman D."/>
            <person name="Pearson M."/>
            <person name="Priest M."/>
            <person name="Roberts A."/>
            <person name="Saif S."/>
            <person name="Shea T."/>
            <person name="Sisk P."/>
            <person name="Sykes S."/>
            <person name="Wortman J."/>
            <person name="Nusbaum C."/>
            <person name="Birren B."/>
        </authorList>
    </citation>
    <scope>NUCLEOTIDE SEQUENCE [LARGE SCALE GENOMIC DNA]</scope>
    <source>
        <strain evidence="7 8">YIT 12058</strain>
    </source>
</reference>
<proteinExistence type="inferred from homology"/>
<name>K9ENV8_9BACE</name>
<dbReference type="Gene3D" id="2.40.420.20">
    <property type="match status" value="1"/>
</dbReference>
<dbReference type="GO" id="GO:0022857">
    <property type="term" value="F:transmembrane transporter activity"/>
    <property type="evidence" value="ECO:0007669"/>
    <property type="project" value="InterPro"/>
</dbReference>
<comment type="similarity">
    <text evidence="1">Belongs to the membrane fusion protein (MFP) (TC 8.A.1) family.</text>
</comment>
<dbReference type="InterPro" id="IPR006143">
    <property type="entry name" value="RND_pump_MFP"/>
</dbReference>
<evidence type="ECO:0000256" key="1">
    <source>
        <dbReference type="ARBA" id="ARBA00009477"/>
    </source>
</evidence>
<feature type="coiled-coil region" evidence="3">
    <location>
        <begin position="151"/>
        <end position="178"/>
    </location>
</feature>
<keyword evidence="8" id="KW-1185">Reference proteome</keyword>
<dbReference type="PANTHER" id="PTHR30097:SF16">
    <property type="entry name" value="CATION EFFLUX SYSTEM (CZCB-LIKE)"/>
    <property type="match status" value="1"/>
</dbReference>
<protein>
    <submittedName>
        <fullName evidence="7">Efflux transporter, RND family, MFP subunit</fullName>
    </submittedName>
</protein>
<feature type="domain" description="CusB-like beta-barrel" evidence="4">
    <location>
        <begin position="232"/>
        <end position="308"/>
    </location>
</feature>
<dbReference type="Pfam" id="PF25973">
    <property type="entry name" value="BSH_CzcB"/>
    <property type="match status" value="1"/>
</dbReference>
<feature type="domain" description="Multidrug resistance protein MdtA-like C-terminal permuted SH3" evidence="5">
    <location>
        <begin position="313"/>
        <end position="370"/>
    </location>
</feature>
<dbReference type="HOGENOM" id="CLU_018816_13_3_10"/>
<evidence type="ECO:0000259" key="5">
    <source>
        <dbReference type="Pfam" id="PF25967"/>
    </source>
</evidence>
<dbReference type="InterPro" id="IPR058627">
    <property type="entry name" value="MdtA-like_C"/>
</dbReference>
<dbReference type="AlphaFoldDB" id="K9ENV8"/>
<dbReference type="EMBL" id="ADLF01000001">
    <property type="protein sequence ID" value="EKU92652.1"/>
    <property type="molecule type" value="Genomic_DNA"/>
</dbReference>
<dbReference type="eggNOG" id="COG0845">
    <property type="taxonomic scope" value="Bacteria"/>
</dbReference>
<organism evidence="7 8">
    <name type="scientific">Bacteroides oleiciplenus YIT 12058</name>
    <dbReference type="NCBI Taxonomy" id="742727"/>
    <lineage>
        <taxon>Bacteria</taxon>
        <taxon>Pseudomonadati</taxon>
        <taxon>Bacteroidota</taxon>
        <taxon>Bacteroidia</taxon>
        <taxon>Bacteroidales</taxon>
        <taxon>Bacteroidaceae</taxon>
        <taxon>Bacteroides</taxon>
    </lineage>
</organism>
<dbReference type="Gene3D" id="2.40.30.170">
    <property type="match status" value="1"/>
</dbReference>
<dbReference type="InterPro" id="IPR058792">
    <property type="entry name" value="Beta-barrel_RND_2"/>
</dbReference>
<comment type="caution">
    <text evidence="7">The sequence shown here is derived from an EMBL/GenBank/DDBJ whole genome shotgun (WGS) entry which is preliminary data.</text>
</comment>
<evidence type="ECO:0000259" key="4">
    <source>
        <dbReference type="Pfam" id="PF25954"/>
    </source>
</evidence>
<evidence type="ECO:0000256" key="2">
    <source>
        <dbReference type="ARBA" id="ARBA00022448"/>
    </source>
</evidence>
<dbReference type="InterPro" id="IPR051909">
    <property type="entry name" value="MFP_Cation_Efflux"/>
</dbReference>
<dbReference type="Pfam" id="PF25967">
    <property type="entry name" value="RND-MFP_C"/>
    <property type="match status" value="1"/>
</dbReference>
<dbReference type="Pfam" id="PF25954">
    <property type="entry name" value="Beta-barrel_RND_2"/>
    <property type="match status" value="1"/>
</dbReference>
<dbReference type="STRING" id="742727.HMPREF9447_00309"/>
<keyword evidence="2" id="KW-0813">Transport</keyword>
<evidence type="ECO:0000313" key="8">
    <source>
        <dbReference type="Proteomes" id="UP000009872"/>
    </source>
</evidence>